<evidence type="ECO:0000313" key="9">
    <source>
        <dbReference type="EMBL" id="VEU55869.1"/>
    </source>
</evidence>
<feature type="binding site" evidence="7">
    <location>
        <position position="163"/>
    </location>
    <ligand>
        <name>substrate</name>
    </ligand>
</feature>
<dbReference type="GO" id="GO:0002949">
    <property type="term" value="P:tRNA threonylcarbamoyladenosine modification"/>
    <property type="evidence" value="ECO:0007669"/>
    <property type="project" value="UniProtKB-UniRule"/>
</dbReference>
<feature type="binding site" evidence="7">
    <location>
        <position position="180"/>
    </location>
    <ligand>
        <name>substrate</name>
    </ligand>
</feature>
<keyword evidence="9" id="KW-0540">Nuclease</keyword>
<dbReference type="NCBIfam" id="TIGR00329">
    <property type="entry name" value="gcp_kae1"/>
    <property type="match status" value="1"/>
</dbReference>
<comment type="similarity">
    <text evidence="7">Belongs to the KAE1 / TsaD family.</text>
</comment>
<dbReference type="Gene3D" id="3.30.420.40">
    <property type="match status" value="2"/>
</dbReference>
<protein>
    <recommendedName>
        <fullName evidence="7">tRNA N6-adenosine threonylcarbamoyltransferase</fullName>
        <ecNumber evidence="7">2.3.1.234</ecNumber>
    </recommendedName>
    <alternativeName>
        <fullName evidence="7">N6-L-threonylcarbamoyladenine synthase</fullName>
        <shortName evidence="7">t(6)A synthase</shortName>
    </alternativeName>
    <alternativeName>
        <fullName evidence="7">t(6)A37 threonylcarbamoyladenosine biosynthesis protein TsaD</fullName>
    </alternativeName>
    <alternativeName>
        <fullName evidence="7">tRNA threonylcarbamoyladenosine biosynthesis protein TsaD</fullName>
    </alternativeName>
</protein>
<evidence type="ECO:0000256" key="4">
    <source>
        <dbReference type="ARBA" id="ARBA00023004"/>
    </source>
</evidence>
<comment type="cofactor">
    <cofactor evidence="7">
        <name>Fe(2+)</name>
        <dbReference type="ChEBI" id="CHEBI:29033"/>
    </cofactor>
    <text evidence="7">Binds 1 Fe(2+) ion per subunit.</text>
</comment>
<dbReference type="GO" id="GO:0005506">
    <property type="term" value="F:iron ion binding"/>
    <property type="evidence" value="ECO:0007669"/>
    <property type="project" value="UniProtKB-UniRule"/>
</dbReference>
<comment type="subcellular location">
    <subcellularLocation>
        <location evidence="7">Cytoplasm</location>
    </subcellularLocation>
</comment>
<comment type="function">
    <text evidence="7">Required for the formation of a threonylcarbamoyl group on adenosine at position 37 (t(6)A37) in tRNAs that read codons beginning with adenine. Is involved in the transfer of the threonylcarbamoyl moiety of threonylcarbamoyl-AMP (TC-AMP) to the N6 group of A37, together with TsaE and TsaB. TsaD likely plays a direct catalytic role in this reaction.</text>
</comment>
<evidence type="ECO:0000256" key="6">
    <source>
        <dbReference type="ARBA" id="ARBA00048117"/>
    </source>
</evidence>
<keyword evidence="9" id="KW-0378">Hydrolase</keyword>
<gene>
    <name evidence="9" type="primary">gcp</name>
    <name evidence="7" type="synonym">tsaD</name>
    <name evidence="9" type="ORF">NCTC10112_00455</name>
</gene>
<keyword evidence="10" id="KW-1185">Reference proteome</keyword>
<dbReference type="InterPro" id="IPR000905">
    <property type="entry name" value="Gcp-like_dom"/>
</dbReference>
<dbReference type="NCBIfam" id="TIGR03723">
    <property type="entry name" value="T6A_TsaD_YgjD"/>
    <property type="match status" value="1"/>
</dbReference>
<keyword evidence="9" id="KW-0238">DNA-binding</keyword>
<evidence type="ECO:0000256" key="1">
    <source>
        <dbReference type="ARBA" id="ARBA00022679"/>
    </source>
</evidence>
<feature type="binding site" evidence="7">
    <location>
        <position position="112"/>
    </location>
    <ligand>
        <name>Fe cation</name>
        <dbReference type="ChEBI" id="CHEBI:24875"/>
    </ligand>
</feature>
<dbReference type="GO" id="GO:0005737">
    <property type="term" value="C:cytoplasm"/>
    <property type="evidence" value="ECO:0007669"/>
    <property type="project" value="UniProtKB-SubCell"/>
</dbReference>
<feature type="binding site" evidence="7">
    <location>
        <position position="270"/>
    </location>
    <ligand>
        <name>substrate</name>
    </ligand>
</feature>
<evidence type="ECO:0000256" key="5">
    <source>
        <dbReference type="ARBA" id="ARBA00023315"/>
    </source>
</evidence>
<dbReference type="Proteomes" id="UP000290482">
    <property type="component" value="Chromosome"/>
</dbReference>
<keyword evidence="2 7" id="KW-0819">tRNA processing</keyword>
<keyword evidence="3 7" id="KW-0479">Metal-binding</keyword>
<proteinExistence type="inferred from homology"/>
<feature type="binding site" evidence="7">
    <location>
        <position position="108"/>
    </location>
    <ligand>
        <name>Fe cation</name>
        <dbReference type="ChEBI" id="CHEBI:24875"/>
    </ligand>
</feature>
<evidence type="ECO:0000256" key="7">
    <source>
        <dbReference type="HAMAP-Rule" id="MF_01445"/>
    </source>
</evidence>
<feature type="binding site" evidence="7">
    <location>
        <position position="176"/>
    </location>
    <ligand>
        <name>substrate</name>
    </ligand>
</feature>
<dbReference type="InterPro" id="IPR017861">
    <property type="entry name" value="KAE1/TsaD"/>
</dbReference>
<dbReference type="EMBL" id="LR214940">
    <property type="protein sequence ID" value="VEU55869.1"/>
    <property type="molecule type" value="Genomic_DNA"/>
</dbReference>
<reference evidence="9 10" key="1">
    <citation type="submission" date="2019-01" db="EMBL/GenBank/DDBJ databases">
        <authorList>
            <consortium name="Pathogen Informatics"/>
        </authorList>
    </citation>
    <scope>NUCLEOTIDE SEQUENCE [LARGE SCALE GENOMIC DNA]</scope>
    <source>
        <strain evidence="9 10">NCTC10112</strain>
    </source>
</reference>
<dbReference type="GO" id="GO:0061711">
    <property type="term" value="F:tRNA N(6)-L-threonylcarbamoyladenine synthase activity"/>
    <property type="evidence" value="ECO:0007669"/>
    <property type="project" value="UniProtKB-EC"/>
</dbReference>
<keyword evidence="1 7" id="KW-0808">Transferase</keyword>
<keyword evidence="5 7" id="KW-0012">Acyltransferase</keyword>
<sequence length="310" mass="34943">MIIFAIESSHDDTSFAILDNNKPIWMKTLSQTEIHKKYGGTIPEIAARLHVTNIGLLLEELKNLNYINKLDYIAYTKEPGLIGSLQVGYIVAKALSLVINKPIIPINHLEGHFYSAFIEKEVVFPALGLIVSGGHTQLVLYKSNFDYQILGETLDDAVGEVYDKVARKLDLGFPGGPVIDNIWAQYSGTYKEKYKLPITHNELDFSFSGLKTKIINLINNDQLKKKIVDVNKYSTIFQNTVIDYLKNKMKLAIKKYKPNCLVLAGGVSANKGIRSMFLKLHKNVFLPKMEYTTDNAMMIARVALEKIKNN</sequence>
<dbReference type="SUPFAM" id="SSF53067">
    <property type="entry name" value="Actin-like ATPase domain"/>
    <property type="match status" value="2"/>
</dbReference>
<dbReference type="GO" id="GO:0003677">
    <property type="term" value="F:DNA binding"/>
    <property type="evidence" value="ECO:0007669"/>
    <property type="project" value="UniProtKB-KW"/>
</dbReference>
<dbReference type="PANTHER" id="PTHR11735:SF6">
    <property type="entry name" value="TRNA N6-ADENOSINE THREONYLCARBAMOYLTRANSFERASE, MITOCHONDRIAL"/>
    <property type="match status" value="1"/>
</dbReference>
<dbReference type="InterPro" id="IPR043129">
    <property type="entry name" value="ATPase_NBD"/>
</dbReference>
<evidence type="ECO:0000259" key="8">
    <source>
        <dbReference type="Pfam" id="PF00814"/>
    </source>
</evidence>
<dbReference type="OrthoDB" id="9806197at2"/>
<dbReference type="EC" id="2.3.1.234" evidence="7"/>
<feature type="binding site" evidence="7">
    <location>
        <begin position="130"/>
        <end position="134"/>
    </location>
    <ligand>
        <name>substrate</name>
    </ligand>
</feature>
<dbReference type="GO" id="GO:0004519">
    <property type="term" value="F:endonuclease activity"/>
    <property type="evidence" value="ECO:0007669"/>
    <property type="project" value="UniProtKB-KW"/>
</dbReference>
<keyword evidence="4 7" id="KW-0408">Iron</keyword>
<keyword evidence="9" id="KW-0255">Endonuclease</keyword>
<dbReference type="PANTHER" id="PTHR11735">
    <property type="entry name" value="TRNA N6-ADENOSINE THREONYLCARBAMOYLTRANSFERASE"/>
    <property type="match status" value="1"/>
</dbReference>
<evidence type="ECO:0000313" key="10">
    <source>
        <dbReference type="Proteomes" id="UP000290482"/>
    </source>
</evidence>
<organism evidence="9 10">
    <name type="scientific">Metamycoplasma orale</name>
    <name type="common">Mycoplasma orale</name>
    <dbReference type="NCBI Taxonomy" id="2121"/>
    <lineage>
        <taxon>Bacteria</taxon>
        <taxon>Bacillati</taxon>
        <taxon>Mycoplasmatota</taxon>
        <taxon>Mycoplasmoidales</taxon>
        <taxon>Metamycoplasmataceae</taxon>
        <taxon>Metamycoplasma</taxon>
    </lineage>
</organism>
<accession>A0A448ZX88</accession>
<evidence type="ECO:0000256" key="3">
    <source>
        <dbReference type="ARBA" id="ARBA00022723"/>
    </source>
</evidence>
<keyword evidence="7" id="KW-0963">Cytoplasm</keyword>
<dbReference type="HAMAP" id="MF_01445">
    <property type="entry name" value="TsaD"/>
    <property type="match status" value="1"/>
</dbReference>
<dbReference type="GO" id="GO:0016787">
    <property type="term" value="F:hydrolase activity"/>
    <property type="evidence" value="ECO:0007669"/>
    <property type="project" value="UniProtKB-KW"/>
</dbReference>
<dbReference type="Pfam" id="PF00814">
    <property type="entry name" value="TsaD"/>
    <property type="match status" value="1"/>
</dbReference>
<feature type="domain" description="Gcp-like" evidence="8">
    <location>
        <begin position="27"/>
        <end position="300"/>
    </location>
</feature>
<feature type="binding site" evidence="7">
    <location>
        <position position="294"/>
    </location>
    <ligand>
        <name>Fe cation</name>
        <dbReference type="ChEBI" id="CHEBI:24875"/>
    </ligand>
</feature>
<dbReference type="PRINTS" id="PR00789">
    <property type="entry name" value="OSIALOPTASE"/>
</dbReference>
<dbReference type="AlphaFoldDB" id="A0A448ZX88"/>
<name>A0A448ZX88_METOS</name>
<evidence type="ECO:0000256" key="2">
    <source>
        <dbReference type="ARBA" id="ARBA00022694"/>
    </source>
</evidence>
<dbReference type="RefSeq" id="WP_022935831.1">
    <property type="nucleotide sequence ID" value="NZ_LR214940.1"/>
</dbReference>
<dbReference type="KEGG" id="mob:NCTC10112_00455"/>
<dbReference type="InterPro" id="IPR022450">
    <property type="entry name" value="TsaD"/>
</dbReference>
<comment type="catalytic activity">
    <reaction evidence="6 7">
        <text>L-threonylcarbamoyladenylate + adenosine(37) in tRNA = N(6)-L-threonylcarbamoyladenosine(37) in tRNA + AMP + H(+)</text>
        <dbReference type="Rhea" id="RHEA:37059"/>
        <dbReference type="Rhea" id="RHEA-COMP:10162"/>
        <dbReference type="Rhea" id="RHEA-COMP:10163"/>
        <dbReference type="ChEBI" id="CHEBI:15378"/>
        <dbReference type="ChEBI" id="CHEBI:73682"/>
        <dbReference type="ChEBI" id="CHEBI:74411"/>
        <dbReference type="ChEBI" id="CHEBI:74418"/>
        <dbReference type="ChEBI" id="CHEBI:456215"/>
        <dbReference type="EC" id="2.3.1.234"/>
    </reaction>
</comment>